<dbReference type="PROSITE" id="PS50835">
    <property type="entry name" value="IG_LIKE"/>
    <property type="match status" value="2"/>
</dbReference>
<evidence type="ECO:0000313" key="10">
    <source>
        <dbReference type="EMBL" id="KAJ8337702.1"/>
    </source>
</evidence>
<dbReference type="PANTHER" id="PTHR19433:SF133">
    <property type="entry name" value="IMMUNE-TYPE RECEPTOR 5 PRECURSOR-RELATED"/>
    <property type="match status" value="1"/>
</dbReference>
<evidence type="ECO:0000256" key="2">
    <source>
        <dbReference type="ARBA" id="ARBA00022475"/>
    </source>
</evidence>
<evidence type="ECO:0000259" key="9">
    <source>
        <dbReference type="PROSITE" id="PS50835"/>
    </source>
</evidence>
<keyword evidence="6" id="KW-1015">Disulfide bond</keyword>
<keyword evidence="7" id="KW-0325">Glycoprotein</keyword>
<dbReference type="EMBL" id="JAINUF010000018">
    <property type="protein sequence ID" value="KAJ8337702.1"/>
    <property type="molecule type" value="Genomic_DNA"/>
</dbReference>
<accession>A0A9Q1EF94</accession>
<name>A0A9Q1EF94_SYNKA</name>
<dbReference type="SMART" id="SM00409">
    <property type="entry name" value="IG"/>
    <property type="match status" value="2"/>
</dbReference>
<dbReference type="InterPro" id="IPR003599">
    <property type="entry name" value="Ig_sub"/>
</dbReference>
<dbReference type="GO" id="GO:0005886">
    <property type="term" value="C:plasma membrane"/>
    <property type="evidence" value="ECO:0007669"/>
    <property type="project" value="UniProtKB-SubCell"/>
</dbReference>
<feature type="domain" description="Ig-like" evidence="9">
    <location>
        <begin position="25"/>
        <end position="118"/>
    </location>
</feature>
<dbReference type="Pfam" id="PF07686">
    <property type="entry name" value="V-set"/>
    <property type="match status" value="2"/>
</dbReference>
<dbReference type="CDD" id="cd00099">
    <property type="entry name" value="IgV"/>
    <property type="match status" value="1"/>
</dbReference>
<keyword evidence="4" id="KW-0391">Immunity</keyword>
<evidence type="ECO:0000313" key="11">
    <source>
        <dbReference type="Proteomes" id="UP001152622"/>
    </source>
</evidence>
<dbReference type="AlphaFoldDB" id="A0A9Q1EF94"/>
<comment type="caution">
    <text evidence="10">The sequence shown here is derived from an EMBL/GenBank/DDBJ whole genome shotgun (WGS) entry which is preliminary data.</text>
</comment>
<comment type="subcellular location">
    <subcellularLocation>
        <location evidence="1">Cell membrane</location>
    </subcellularLocation>
</comment>
<dbReference type="InterPro" id="IPR007110">
    <property type="entry name" value="Ig-like_dom"/>
</dbReference>
<evidence type="ECO:0000256" key="5">
    <source>
        <dbReference type="ARBA" id="ARBA00023136"/>
    </source>
</evidence>
<organism evidence="10 11">
    <name type="scientific">Synaphobranchus kaupii</name>
    <name type="common">Kaup's arrowtooth eel</name>
    <dbReference type="NCBI Taxonomy" id="118154"/>
    <lineage>
        <taxon>Eukaryota</taxon>
        <taxon>Metazoa</taxon>
        <taxon>Chordata</taxon>
        <taxon>Craniata</taxon>
        <taxon>Vertebrata</taxon>
        <taxon>Euteleostomi</taxon>
        <taxon>Actinopterygii</taxon>
        <taxon>Neopterygii</taxon>
        <taxon>Teleostei</taxon>
        <taxon>Anguilliformes</taxon>
        <taxon>Synaphobranchidae</taxon>
        <taxon>Synaphobranchus</taxon>
    </lineage>
</organism>
<dbReference type="Proteomes" id="UP001152622">
    <property type="component" value="Chromosome 18"/>
</dbReference>
<keyword evidence="2" id="KW-1003">Cell membrane</keyword>
<dbReference type="SMART" id="SM00406">
    <property type="entry name" value="IGv"/>
    <property type="match status" value="2"/>
</dbReference>
<dbReference type="InterPro" id="IPR052051">
    <property type="entry name" value="TCR_complex_component"/>
</dbReference>
<feature type="domain" description="Ig-like" evidence="9">
    <location>
        <begin position="141"/>
        <end position="234"/>
    </location>
</feature>
<keyword evidence="5" id="KW-0472">Membrane</keyword>
<evidence type="ECO:0000256" key="1">
    <source>
        <dbReference type="ARBA" id="ARBA00004236"/>
    </source>
</evidence>
<evidence type="ECO:0000256" key="7">
    <source>
        <dbReference type="ARBA" id="ARBA00023180"/>
    </source>
</evidence>
<dbReference type="Gene3D" id="2.60.40.10">
    <property type="entry name" value="Immunoglobulins"/>
    <property type="match status" value="2"/>
</dbReference>
<feature type="compositionally biased region" description="Basic and acidic residues" evidence="8">
    <location>
        <begin position="334"/>
        <end position="351"/>
    </location>
</feature>
<protein>
    <recommendedName>
        <fullName evidence="9">Ig-like domain-containing protein</fullName>
    </recommendedName>
</protein>
<sequence length="351" mass="38318">MISSSTSFSVQFEFYGAGSESQSRTVVLQQPESESVQPGDSVTLQCTVHNETCAGEHSVYWFRQGSGESPPGIIYTHGTRSDECQRSSGALSPTQSCVYSFPKRNLSLSDAGTYYCAVATCGVILFGNGTKLDIEESESQSRTVVLQQPESVQPGDSVTLQCTVHTETCAGEHSVYWFRQGSGESPPGIIYTHGNRSDECQRSSGAVSPTQSCVYNFPKRNLSLSDAGTYYCAVATCGEILFGNGTKLDIAELCLTISPRGTSASLMLGLTTVLWPPEGEILFGNGTKLHTEGASSNNQVSQEVLSREQRQDEAMNYAALTFTTKKPKVRRNKREAERETVYSDMRFKERE</sequence>
<dbReference type="InterPro" id="IPR013106">
    <property type="entry name" value="Ig_V-set"/>
</dbReference>
<reference evidence="10" key="1">
    <citation type="journal article" date="2023" name="Science">
        <title>Genome structures resolve the early diversification of teleost fishes.</title>
        <authorList>
            <person name="Parey E."/>
            <person name="Louis A."/>
            <person name="Montfort J."/>
            <person name="Bouchez O."/>
            <person name="Roques C."/>
            <person name="Iampietro C."/>
            <person name="Lluch J."/>
            <person name="Castinel A."/>
            <person name="Donnadieu C."/>
            <person name="Desvignes T."/>
            <person name="Floi Bucao C."/>
            <person name="Jouanno E."/>
            <person name="Wen M."/>
            <person name="Mejri S."/>
            <person name="Dirks R."/>
            <person name="Jansen H."/>
            <person name="Henkel C."/>
            <person name="Chen W.J."/>
            <person name="Zahm M."/>
            <person name="Cabau C."/>
            <person name="Klopp C."/>
            <person name="Thompson A.W."/>
            <person name="Robinson-Rechavi M."/>
            <person name="Braasch I."/>
            <person name="Lecointre G."/>
            <person name="Bobe J."/>
            <person name="Postlethwait J.H."/>
            <person name="Berthelot C."/>
            <person name="Roest Crollius H."/>
            <person name="Guiguen Y."/>
        </authorList>
    </citation>
    <scope>NUCLEOTIDE SEQUENCE</scope>
    <source>
        <strain evidence="10">WJC10195</strain>
    </source>
</reference>
<dbReference type="SUPFAM" id="SSF48726">
    <property type="entry name" value="Immunoglobulin"/>
    <property type="match status" value="2"/>
</dbReference>
<evidence type="ECO:0000256" key="6">
    <source>
        <dbReference type="ARBA" id="ARBA00023157"/>
    </source>
</evidence>
<evidence type="ECO:0000256" key="4">
    <source>
        <dbReference type="ARBA" id="ARBA00022859"/>
    </source>
</evidence>
<gene>
    <name evidence="10" type="ORF">SKAU_G00366680</name>
</gene>
<dbReference type="GO" id="GO:0002376">
    <property type="term" value="P:immune system process"/>
    <property type="evidence" value="ECO:0007669"/>
    <property type="project" value="UniProtKB-KW"/>
</dbReference>
<dbReference type="PANTHER" id="PTHR19433">
    <property type="entry name" value="T-CELL RECEPTOR ALPHA CHAIN V REGION-RELATED"/>
    <property type="match status" value="1"/>
</dbReference>
<keyword evidence="3" id="KW-0732">Signal</keyword>
<keyword evidence="11" id="KW-1185">Reference proteome</keyword>
<dbReference type="OrthoDB" id="8947657at2759"/>
<dbReference type="InterPro" id="IPR036179">
    <property type="entry name" value="Ig-like_dom_sf"/>
</dbReference>
<feature type="region of interest" description="Disordered" evidence="8">
    <location>
        <begin position="328"/>
        <end position="351"/>
    </location>
</feature>
<evidence type="ECO:0000256" key="8">
    <source>
        <dbReference type="SAM" id="MobiDB-lite"/>
    </source>
</evidence>
<proteinExistence type="predicted"/>
<dbReference type="GO" id="GO:0009617">
    <property type="term" value="P:response to bacterium"/>
    <property type="evidence" value="ECO:0007669"/>
    <property type="project" value="TreeGrafter"/>
</dbReference>
<dbReference type="InterPro" id="IPR013783">
    <property type="entry name" value="Ig-like_fold"/>
</dbReference>
<evidence type="ECO:0000256" key="3">
    <source>
        <dbReference type="ARBA" id="ARBA00022729"/>
    </source>
</evidence>